<reference evidence="1" key="1">
    <citation type="submission" date="2014-09" db="EMBL/GenBank/DDBJ databases">
        <authorList>
            <person name="Magalhaes I.L.F."/>
            <person name="Oliveira U."/>
            <person name="Santos F.R."/>
            <person name="Vidigal T.H.D.A."/>
            <person name="Brescovit A.D."/>
            <person name="Santos A.J."/>
        </authorList>
    </citation>
    <scope>NUCLEOTIDE SEQUENCE</scope>
    <source>
        <tissue evidence="1">Shoot tissue taken approximately 20 cm above the soil surface</tissue>
    </source>
</reference>
<name>A0A0A8YDH5_ARUDO</name>
<dbReference type="AlphaFoldDB" id="A0A0A8YDH5"/>
<proteinExistence type="predicted"/>
<protein>
    <submittedName>
        <fullName evidence="1">Uncharacterized protein</fullName>
    </submittedName>
</protein>
<reference evidence="1" key="2">
    <citation type="journal article" date="2015" name="Data Brief">
        <title>Shoot transcriptome of the giant reed, Arundo donax.</title>
        <authorList>
            <person name="Barrero R.A."/>
            <person name="Guerrero F.D."/>
            <person name="Moolhuijzen P."/>
            <person name="Goolsby J.A."/>
            <person name="Tidwell J."/>
            <person name="Bellgard S.E."/>
            <person name="Bellgard M.I."/>
        </authorList>
    </citation>
    <scope>NUCLEOTIDE SEQUENCE</scope>
    <source>
        <tissue evidence="1">Shoot tissue taken approximately 20 cm above the soil surface</tissue>
    </source>
</reference>
<dbReference type="EMBL" id="GBRH01274305">
    <property type="protein sequence ID" value="JAD23590.1"/>
    <property type="molecule type" value="Transcribed_RNA"/>
</dbReference>
<accession>A0A0A8YDH5</accession>
<organism evidence="1">
    <name type="scientific">Arundo donax</name>
    <name type="common">Giant reed</name>
    <name type="synonym">Donax arundinaceus</name>
    <dbReference type="NCBI Taxonomy" id="35708"/>
    <lineage>
        <taxon>Eukaryota</taxon>
        <taxon>Viridiplantae</taxon>
        <taxon>Streptophyta</taxon>
        <taxon>Embryophyta</taxon>
        <taxon>Tracheophyta</taxon>
        <taxon>Spermatophyta</taxon>
        <taxon>Magnoliopsida</taxon>
        <taxon>Liliopsida</taxon>
        <taxon>Poales</taxon>
        <taxon>Poaceae</taxon>
        <taxon>PACMAD clade</taxon>
        <taxon>Arundinoideae</taxon>
        <taxon>Arundineae</taxon>
        <taxon>Arundo</taxon>
    </lineage>
</organism>
<sequence length="21" mass="2507">MTKMISFSRQEYRTNLLCVSV</sequence>
<evidence type="ECO:0000313" key="1">
    <source>
        <dbReference type="EMBL" id="JAD23590.1"/>
    </source>
</evidence>